<evidence type="ECO:0000313" key="3">
    <source>
        <dbReference type="Proteomes" id="UP000019471"/>
    </source>
</evidence>
<feature type="compositionally biased region" description="Basic and acidic residues" evidence="1">
    <location>
        <begin position="75"/>
        <end position="94"/>
    </location>
</feature>
<feature type="region of interest" description="Disordered" evidence="1">
    <location>
        <begin position="66"/>
        <end position="276"/>
    </location>
</feature>
<feature type="compositionally biased region" description="Basic and acidic residues" evidence="1">
    <location>
        <begin position="240"/>
        <end position="258"/>
    </location>
</feature>
<protein>
    <submittedName>
        <fullName evidence="2">Uncharacterized protein</fullName>
    </submittedName>
</protein>
<gene>
    <name evidence="2" type="ORF">A1O5_09733</name>
</gene>
<feature type="compositionally biased region" description="Low complexity" evidence="1">
    <location>
        <begin position="266"/>
        <end position="276"/>
    </location>
</feature>
<dbReference type="HOGENOM" id="CLU_504317_0_0_1"/>
<organism evidence="2 3">
    <name type="scientific">Cladophialophora psammophila CBS 110553</name>
    <dbReference type="NCBI Taxonomy" id="1182543"/>
    <lineage>
        <taxon>Eukaryota</taxon>
        <taxon>Fungi</taxon>
        <taxon>Dikarya</taxon>
        <taxon>Ascomycota</taxon>
        <taxon>Pezizomycotina</taxon>
        <taxon>Eurotiomycetes</taxon>
        <taxon>Chaetothyriomycetidae</taxon>
        <taxon>Chaetothyriales</taxon>
        <taxon>Herpotrichiellaceae</taxon>
        <taxon>Cladophialophora</taxon>
    </lineage>
</organism>
<dbReference type="RefSeq" id="XP_007748502.1">
    <property type="nucleotide sequence ID" value="XM_007750312.1"/>
</dbReference>
<evidence type="ECO:0000256" key="1">
    <source>
        <dbReference type="SAM" id="MobiDB-lite"/>
    </source>
</evidence>
<evidence type="ECO:0000313" key="2">
    <source>
        <dbReference type="EMBL" id="EXJ67087.1"/>
    </source>
</evidence>
<sequence>MLVSSNQKCKTPADRCFSHLRHSLLCVRWRLPFCVSAFFDLPDRGQEWELNSLLQIQGLWRSKLLPGPEDIVGEQEPRTKRTAEDNRASRRDEAQQASAGGHVDQLEVYEISRPHPECSKGSWAPEEINGGDNDGGEPAEALANGTDSRGGPGTGAFAEQMGLQQPARGAALSGFTDPITDVDVPQSAEDEQATTVPRADSLPAVLSPGPPFLASRGRISRPQRSGTSPRPARDSLVSRARAERLASTDSRRTKHSSDQNRNAPVPSRALIPAPRAAAPSTASSLALHIHACTFDGQVCSNTTSSEITNCVLSRTMSYVIPIATGDKDVSVSDERCPSGGKDPLMFEPQDGVASRLMYDIFRGLRRELPKSCIGYITRCAMLEFSDTDNGIRDLLGGVPDQDLDSPGEDPANGGPLVTVKDFDELLCRANRARRFWHQERGATGEMVCVLAVDVRWKSRARPLITGRSKVSFIDAVGVSPGGVCGSGLDGLPRPSGRKLASLLGEIAVAEPGAVVEYSQNKVCFPLTPPLFVAWPSAHKA</sequence>
<dbReference type="Proteomes" id="UP000019471">
    <property type="component" value="Unassembled WGS sequence"/>
</dbReference>
<keyword evidence="3" id="KW-1185">Reference proteome</keyword>
<name>W9WG41_9EURO</name>
<proteinExistence type="predicted"/>
<dbReference type="GeneID" id="19194429"/>
<comment type="caution">
    <text evidence="2">The sequence shown here is derived from an EMBL/GenBank/DDBJ whole genome shotgun (WGS) entry which is preliminary data.</text>
</comment>
<accession>W9WG41</accession>
<dbReference type="AlphaFoldDB" id="W9WG41"/>
<reference evidence="2 3" key="1">
    <citation type="submission" date="2013-03" db="EMBL/GenBank/DDBJ databases">
        <title>The Genome Sequence of Cladophialophora psammophila CBS 110553.</title>
        <authorList>
            <consortium name="The Broad Institute Genomics Platform"/>
            <person name="Cuomo C."/>
            <person name="de Hoog S."/>
            <person name="Gorbushina A."/>
            <person name="Walker B."/>
            <person name="Young S.K."/>
            <person name="Zeng Q."/>
            <person name="Gargeya S."/>
            <person name="Fitzgerald M."/>
            <person name="Haas B."/>
            <person name="Abouelleil A."/>
            <person name="Allen A.W."/>
            <person name="Alvarado L."/>
            <person name="Arachchi H.M."/>
            <person name="Berlin A.M."/>
            <person name="Chapman S.B."/>
            <person name="Gainer-Dewar J."/>
            <person name="Goldberg J."/>
            <person name="Griggs A."/>
            <person name="Gujja S."/>
            <person name="Hansen M."/>
            <person name="Howarth C."/>
            <person name="Imamovic A."/>
            <person name="Ireland A."/>
            <person name="Larimer J."/>
            <person name="McCowan C."/>
            <person name="Murphy C."/>
            <person name="Pearson M."/>
            <person name="Poon T.W."/>
            <person name="Priest M."/>
            <person name="Roberts A."/>
            <person name="Saif S."/>
            <person name="Shea T."/>
            <person name="Sisk P."/>
            <person name="Sykes S."/>
            <person name="Wortman J."/>
            <person name="Nusbaum C."/>
            <person name="Birren B."/>
        </authorList>
    </citation>
    <scope>NUCLEOTIDE SEQUENCE [LARGE SCALE GENOMIC DNA]</scope>
    <source>
        <strain evidence="2 3">CBS 110553</strain>
    </source>
</reference>
<dbReference type="OrthoDB" id="10506970at2759"/>
<dbReference type="EMBL" id="AMGX01000017">
    <property type="protein sequence ID" value="EXJ67087.1"/>
    <property type="molecule type" value="Genomic_DNA"/>
</dbReference>